<reference evidence="1" key="1">
    <citation type="submission" date="2020-08" db="EMBL/GenBank/DDBJ databases">
        <title>Multicomponent nature underlies the extraordinary mechanical properties of spider dragline silk.</title>
        <authorList>
            <person name="Kono N."/>
            <person name="Nakamura H."/>
            <person name="Mori M."/>
            <person name="Yoshida Y."/>
            <person name="Ohtoshi R."/>
            <person name="Malay A.D."/>
            <person name="Moran D.A.P."/>
            <person name="Tomita M."/>
            <person name="Numata K."/>
            <person name="Arakawa K."/>
        </authorList>
    </citation>
    <scope>NUCLEOTIDE SEQUENCE</scope>
</reference>
<dbReference type="AlphaFoldDB" id="A0A8X7CGB7"/>
<keyword evidence="2" id="KW-1185">Reference proteome</keyword>
<organism evidence="1 2">
    <name type="scientific">Trichonephila inaurata madagascariensis</name>
    <dbReference type="NCBI Taxonomy" id="2747483"/>
    <lineage>
        <taxon>Eukaryota</taxon>
        <taxon>Metazoa</taxon>
        <taxon>Ecdysozoa</taxon>
        <taxon>Arthropoda</taxon>
        <taxon>Chelicerata</taxon>
        <taxon>Arachnida</taxon>
        <taxon>Araneae</taxon>
        <taxon>Araneomorphae</taxon>
        <taxon>Entelegynae</taxon>
        <taxon>Araneoidea</taxon>
        <taxon>Nephilidae</taxon>
        <taxon>Trichonephila</taxon>
        <taxon>Trichonephila inaurata</taxon>
    </lineage>
</organism>
<comment type="caution">
    <text evidence="1">The sequence shown here is derived from an EMBL/GenBank/DDBJ whole genome shotgun (WGS) entry which is preliminary data.</text>
</comment>
<dbReference type="EMBL" id="BMAV01016867">
    <property type="protein sequence ID" value="GFY68073.1"/>
    <property type="molecule type" value="Genomic_DNA"/>
</dbReference>
<protein>
    <submittedName>
        <fullName evidence="1">Uncharacterized protein</fullName>
    </submittedName>
</protein>
<proteinExistence type="predicted"/>
<name>A0A8X7CGB7_9ARAC</name>
<evidence type="ECO:0000313" key="2">
    <source>
        <dbReference type="Proteomes" id="UP000886998"/>
    </source>
</evidence>
<gene>
    <name evidence="1" type="ORF">TNIN_430501</name>
</gene>
<sequence>MISSCLHRRIQFCLGGDDNRIHEYRQHGQLHGLKFFELCHKSRESGVGVELQLSITKSPLVLLVFRLMDQHSIQEFCQLISTPISN</sequence>
<evidence type="ECO:0000313" key="1">
    <source>
        <dbReference type="EMBL" id="GFY68073.1"/>
    </source>
</evidence>
<dbReference type="Proteomes" id="UP000886998">
    <property type="component" value="Unassembled WGS sequence"/>
</dbReference>
<accession>A0A8X7CGB7</accession>